<geneLocation type="plasmid" evidence="2 3">
    <name>pLlyPCM2298_1</name>
</geneLocation>
<keyword evidence="2" id="KW-0614">Plasmid</keyword>
<proteinExistence type="predicted"/>
<dbReference type="PANTHER" id="PTHR38593:SF1">
    <property type="entry name" value="BLR2558 PROTEIN"/>
    <property type="match status" value="1"/>
</dbReference>
<evidence type="ECO:0000259" key="1">
    <source>
        <dbReference type="Pfam" id="PF13628"/>
    </source>
</evidence>
<dbReference type="Proteomes" id="UP001057474">
    <property type="component" value="Plasmid pLlyPCM2298_1"/>
</dbReference>
<dbReference type="EMBL" id="CP071528">
    <property type="protein sequence ID" value="USQ15347.1"/>
    <property type="molecule type" value="Genomic_DNA"/>
</dbReference>
<dbReference type="InterPro" id="IPR012347">
    <property type="entry name" value="Ferritin-like"/>
</dbReference>
<sequence length="152" mass="17323">MQAKKDSEALTILLTVDEGEIAAADELLKKVCSPQVKQYAQMLKREHTANIHKAIELSKNAQIGITPTVITGSLKKHNKKELTHLYSLKNTELEKEYIKMMIHGHHRVLHMMDYSLLRTISNPALERLALEARPQLEKHLKEAKLIQKTLNA</sequence>
<organism evidence="2 3">
    <name type="scientific">Legionella lytica</name>
    <dbReference type="NCBI Taxonomy" id="96232"/>
    <lineage>
        <taxon>Bacteria</taxon>
        <taxon>Pseudomonadati</taxon>
        <taxon>Pseudomonadota</taxon>
        <taxon>Gammaproteobacteria</taxon>
        <taxon>Legionellales</taxon>
        <taxon>Legionellaceae</taxon>
        <taxon>Legionella</taxon>
    </lineage>
</organism>
<dbReference type="Pfam" id="PF13628">
    <property type="entry name" value="DUF4142"/>
    <property type="match status" value="1"/>
</dbReference>
<accession>A0ABY4YD25</accession>
<feature type="domain" description="DUF4142" evidence="1">
    <location>
        <begin position="5"/>
        <end position="144"/>
    </location>
</feature>
<evidence type="ECO:0000313" key="3">
    <source>
        <dbReference type="Proteomes" id="UP001057474"/>
    </source>
</evidence>
<evidence type="ECO:0000313" key="2">
    <source>
        <dbReference type="EMBL" id="USQ15347.1"/>
    </source>
</evidence>
<dbReference type="RefSeq" id="WP_252582586.1">
    <property type="nucleotide sequence ID" value="NZ_CP071528.1"/>
</dbReference>
<gene>
    <name evidence="2" type="ORF">J2N86_15410</name>
</gene>
<dbReference type="PANTHER" id="PTHR38593">
    <property type="entry name" value="BLR2558 PROTEIN"/>
    <property type="match status" value="1"/>
</dbReference>
<dbReference type="InterPro" id="IPR025419">
    <property type="entry name" value="DUF4142"/>
</dbReference>
<keyword evidence="3" id="KW-1185">Reference proteome</keyword>
<reference evidence="2" key="1">
    <citation type="submission" date="2021-03" db="EMBL/GenBank/DDBJ databases">
        <title>Legionella lytica PCM 2298.</title>
        <authorList>
            <person name="Koper P."/>
        </authorList>
    </citation>
    <scope>NUCLEOTIDE SEQUENCE</scope>
    <source>
        <strain evidence="2">PCM 2298</strain>
        <plasmid evidence="2">pLlyPCM2298_1</plasmid>
    </source>
</reference>
<dbReference type="Gene3D" id="1.20.1260.10">
    <property type="match status" value="1"/>
</dbReference>
<name>A0ABY4YD25_9GAMM</name>
<protein>
    <submittedName>
        <fullName evidence="2">DUF4142 domain-containing protein</fullName>
    </submittedName>
</protein>